<evidence type="ECO:0000313" key="3">
    <source>
        <dbReference type="Proteomes" id="UP000696485"/>
    </source>
</evidence>
<proteinExistence type="predicted"/>
<feature type="compositionally biased region" description="Polar residues" evidence="1">
    <location>
        <begin position="109"/>
        <end position="122"/>
    </location>
</feature>
<evidence type="ECO:0000256" key="1">
    <source>
        <dbReference type="SAM" id="MobiDB-lite"/>
    </source>
</evidence>
<name>A0A9P5SJF2_9FUNG</name>
<protein>
    <submittedName>
        <fullName evidence="2">Uncharacterized protein</fullName>
    </submittedName>
</protein>
<organism evidence="2 3">
    <name type="scientific">Podila minutissima</name>
    <dbReference type="NCBI Taxonomy" id="64525"/>
    <lineage>
        <taxon>Eukaryota</taxon>
        <taxon>Fungi</taxon>
        <taxon>Fungi incertae sedis</taxon>
        <taxon>Mucoromycota</taxon>
        <taxon>Mortierellomycotina</taxon>
        <taxon>Mortierellomycetes</taxon>
        <taxon>Mortierellales</taxon>
        <taxon>Mortierellaceae</taxon>
        <taxon>Podila</taxon>
    </lineage>
</organism>
<feature type="region of interest" description="Disordered" evidence="1">
    <location>
        <begin position="174"/>
        <end position="206"/>
    </location>
</feature>
<feature type="region of interest" description="Disordered" evidence="1">
    <location>
        <begin position="1"/>
        <end position="35"/>
    </location>
</feature>
<feature type="region of interest" description="Disordered" evidence="1">
    <location>
        <begin position="82"/>
        <end position="127"/>
    </location>
</feature>
<sequence length="285" mass="32299">MDHKRARTYHEEAIQRRKDKESRRQSASHDQLRQVFESNKAFRAKVRGLERGQIEAEREQREELVHLTGLVEQMVAQVGEMTSTTTATATQMSEQDAVTPRKRGMEQTKAPSGTSPTMTLSPQEIPPQAGKEEDVLSLKSLHAQKCHTTLLQLQTLMDQLPKASAAPKTETLKGHGVDFDVDEAQKQRRRAKRQSGSSASSGETLVVSMATMRRKHTNEEQEHEHEPSTLARKLLLEQQYRHQVEIEQIKQQCVALYRASLAEVRAEMKNKLAKMKKTSVPSFGH</sequence>
<keyword evidence="3" id="KW-1185">Reference proteome</keyword>
<dbReference type="EMBL" id="JAAAUY010000378">
    <property type="protein sequence ID" value="KAF9330680.1"/>
    <property type="molecule type" value="Genomic_DNA"/>
</dbReference>
<dbReference type="AlphaFoldDB" id="A0A9P5SJF2"/>
<gene>
    <name evidence="2" type="ORF">BG006_006367</name>
</gene>
<evidence type="ECO:0000313" key="2">
    <source>
        <dbReference type="EMBL" id="KAF9330680.1"/>
    </source>
</evidence>
<comment type="caution">
    <text evidence="2">The sequence shown here is derived from an EMBL/GenBank/DDBJ whole genome shotgun (WGS) entry which is preliminary data.</text>
</comment>
<accession>A0A9P5SJF2</accession>
<feature type="compositionally biased region" description="Basic and acidic residues" evidence="1">
    <location>
        <begin position="1"/>
        <end position="24"/>
    </location>
</feature>
<reference evidence="2" key="1">
    <citation type="journal article" date="2020" name="Fungal Divers.">
        <title>Resolving the Mortierellaceae phylogeny through synthesis of multi-gene phylogenetics and phylogenomics.</title>
        <authorList>
            <person name="Vandepol N."/>
            <person name="Liber J."/>
            <person name="Desiro A."/>
            <person name="Na H."/>
            <person name="Kennedy M."/>
            <person name="Barry K."/>
            <person name="Grigoriev I.V."/>
            <person name="Miller A.N."/>
            <person name="O'Donnell K."/>
            <person name="Stajich J.E."/>
            <person name="Bonito G."/>
        </authorList>
    </citation>
    <scope>NUCLEOTIDE SEQUENCE</scope>
    <source>
        <strain evidence="2">NVP1</strain>
    </source>
</reference>
<dbReference type="Proteomes" id="UP000696485">
    <property type="component" value="Unassembled WGS sequence"/>
</dbReference>
<feature type="compositionally biased region" description="Basic and acidic residues" evidence="1">
    <location>
        <begin position="174"/>
        <end position="186"/>
    </location>
</feature>
<feature type="compositionally biased region" description="Low complexity" evidence="1">
    <location>
        <begin position="82"/>
        <end position="95"/>
    </location>
</feature>